<keyword evidence="4" id="KW-1185">Reference proteome</keyword>
<dbReference type="AlphaFoldDB" id="A0A364NZ06"/>
<accession>A0A364NZ06</accession>
<dbReference type="InterPro" id="IPR029044">
    <property type="entry name" value="Nucleotide-diphossugar_trans"/>
</dbReference>
<dbReference type="OrthoDB" id="9779263at2"/>
<proteinExistence type="predicted"/>
<dbReference type="Gene3D" id="3.90.550.10">
    <property type="entry name" value="Spore Coat Polysaccharide Biosynthesis Protein SpsA, Chain A"/>
    <property type="match status" value="1"/>
</dbReference>
<evidence type="ECO:0000313" key="4">
    <source>
        <dbReference type="Proteomes" id="UP000251075"/>
    </source>
</evidence>
<dbReference type="SUPFAM" id="SSF53448">
    <property type="entry name" value="Nucleotide-diphospho-sugar transferases"/>
    <property type="match status" value="1"/>
</dbReference>
<dbReference type="Proteomes" id="UP000251075">
    <property type="component" value="Unassembled WGS sequence"/>
</dbReference>
<evidence type="ECO:0000259" key="2">
    <source>
        <dbReference type="Pfam" id="PF12804"/>
    </source>
</evidence>
<gene>
    <name evidence="3" type="ORF">CU669_09365</name>
</gene>
<dbReference type="Pfam" id="PF12804">
    <property type="entry name" value="NTP_transf_3"/>
    <property type="match status" value="1"/>
</dbReference>
<sequence length="189" mass="19216">MTKIAGLVLAAGAASRMGRDKRLLPVGGVPMVLLAIQAAQGAGLDPVMVVTGPDALDGLPPTVQVIRNPDPGRGMASSLVLGVESLPADAQAVVVLLADMPLVTAGHVAALAAAFDPRGIVVPICAGRRGNPVLLGRSFFPEIVGLTGDKGARGLMARHADAVVELDMDRAVLVDVDTPEDLRILEAGA</sequence>
<dbReference type="RefSeq" id="WP_112143998.1">
    <property type="nucleotide sequence ID" value="NZ_PGTO01000005.1"/>
</dbReference>
<reference evidence="3 4" key="1">
    <citation type="submission" date="2017-11" db="EMBL/GenBank/DDBJ databases">
        <title>Draft genome sequence of magnetotactic bacterium Magnetospirillum kuznetsovii LBB-42.</title>
        <authorList>
            <person name="Grouzdev D.S."/>
            <person name="Rysina M.S."/>
            <person name="Baslerov R.V."/>
            <person name="Koziaeva V."/>
        </authorList>
    </citation>
    <scope>NUCLEOTIDE SEQUENCE [LARGE SCALE GENOMIC DNA]</scope>
    <source>
        <strain evidence="3 4">LBB-42</strain>
    </source>
</reference>
<dbReference type="CDD" id="cd04182">
    <property type="entry name" value="GT_2_like_f"/>
    <property type="match status" value="1"/>
</dbReference>
<dbReference type="GO" id="GO:0016779">
    <property type="term" value="F:nucleotidyltransferase activity"/>
    <property type="evidence" value="ECO:0007669"/>
    <property type="project" value="UniProtKB-ARBA"/>
</dbReference>
<protein>
    <submittedName>
        <fullName evidence="3">Nucleotidyltransferase family protein</fullName>
    </submittedName>
</protein>
<name>A0A364NZ06_9PROT</name>
<feature type="domain" description="MobA-like NTP transferase" evidence="2">
    <location>
        <begin position="6"/>
        <end position="161"/>
    </location>
</feature>
<dbReference type="EMBL" id="PGTO01000005">
    <property type="protein sequence ID" value="RAU22318.1"/>
    <property type="molecule type" value="Genomic_DNA"/>
</dbReference>
<keyword evidence="3" id="KW-0808">Transferase</keyword>
<dbReference type="PANTHER" id="PTHR43777">
    <property type="entry name" value="MOLYBDENUM COFACTOR CYTIDYLYLTRANSFERASE"/>
    <property type="match status" value="1"/>
</dbReference>
<keyword evidence="1" id="KW-0460">Magnesium</keyword>
<evidence type="ECO:0000313" key="3">
    <source>
        <dbReference type="EMBL" id="RAU22318.1"/>
    </source>
</evidence>
<dbReference type="PANTHER" id="PTHR43777:SF1">
    <property type="entry name" value="MOLYBDENUM COFACTOR CYTIDYLYLTRANSFERASE"/>
    <property type="match status" value="1"/>
</dbReference>
<comment type="caution">
    <text evidence="3">The sequence shown here is derived from an EMBL/GenBank/DDBJ whole genome shotgun (WGS) entry which is preliminary data.</text>
</comment>
<dbReference type="InterPro" id="IPR025877">
    <property type="entry name" value="MobA-like_NTP_Trfase"/>
</dbReference>
<organism evidence="3 4">
    <name type="scientific">Paramagnetospirillum kuznetsovii</name>
    <dbReference type="NCBI Taxonomy" id="2053833"/>
    <lineage>
        <taxon>Bacteria</taxon>
        <taxon>Pseudomonadati</taxon>
        <taxon>Pseudomonadota</taxon>
        <taxon>Alphaproteobacteria</taxon>
        <taxon>Rhodospirillales</taxon>
        <taxon>Magnetospirillaceae</taxon>
        <taxon>Paramagnetospirillum</taxon>
    </lineage>
</organism>
<evidence type="ECO:0000256" key="1">
    <source>
        <dbReference type="ARBA" id="ARBA00022842"/>
    </source>
</evidence>